<keyword evidence="6 9" id="KW-1133">Transmembrane helix</keyword>
<dbReference type="EMBL" id="HBKN01039202">
    <property type="protein sequence ID" value="CAE2326854.1"/>
    <property type="molecule type" value="Transcribed_RNA"/>
</dbReference>
<sequence>MAGRIDLDKPRYDQSTYWGRAQHYFEVTDPRTILASNAELDAAKNLLDLYREKKEPAGTTEEQVWHAKKLYDSAFHPQTGEKNFFAGRMSCQVPGNMLITGAMMVWYRSNPAQILLQWANQSFNAIVNYTNRNASSNITNEMLAQAYFLATGSSCVVAVGLNKMIARSPTLSKGIIGRFVPLIAVASANCVNIPLMRQVELKEGIMVADKDGNELGKSKNAAVAAVSQVIPSRVLMAGPSMGLTPVVMAFLEKRGLLTRFPFLTAPVTILVTGFALTFSTPLCCAIFPQQAEIKLEALEPELQAKVKELMPSVKSFYYNKGL</sequence>
<dbReference type="GO" id="GO:0015075">
    <property type="term" value="F:monoatomic ion transmembrane transporter activity"/>
    <property type="evidence" value="ECO:0007669"/>
    <property type="project" value="InterPro"/>
</dbReference>
<dbReference type="PANTHER" id="PTHR11153:SF8">
    <property type="entry name" value="SIDEROFLEXIN-1"/>
    <property type="match status" value="1"/>
</dbReference>
<keyword evidence="5" id="KW-0029">Amino-acid transport</keyword>
<reference evidence="10" key="1">
    <citation type="submission" date="2021-01" db="EMBL/GenBank/DDBJ databases">
        <authorList>
            <person name="Corre E."/>
            <person name="Pelletier E."/>
            <person name="Niang G."/>
            <person name="Scheremetjew M."/>
            <person name="Finn R."/>
            <person name="Kale V."/>
            <person name="Holt S."/>
            <person name="Cochrane G."/>
            <person name="Meng A."/>
            <person name="Brown T."/>
            <person name="Cohen L."/>
        </authorList>
    </citation>
    <scope>NUCLEOTIDE SEQUENCE</scope>
    <source>
        <strain evidence="10">CCMP 2712</strain>
    </source>
</reference>
<evidence type="ECO:0000256" key="8">
    <source>
        <dbReference type="ARBA" id="ARBA00023136"/>
    </source>
</evidence>
<keyword evidence="3" id="KW-0813">Transport</keyword>
<dbReference type="PANTHER" id="PTHR11153">
    <property type="entry name" value="SIDEROFLEXIN"/>
    <property type="match status" value="1"/>
</dbReference>
<evidence type="ECO:0000256" key="5">
    <source>
        <dbReference type="ARBA" id="ARBA00022970"/>
    </source>
</evidence>
<dbReference type="Pfam" id="PF03820">
    <property type="entry name" value="SFXNs"/>
    <property type="match status" value="1"/>
</dbReference>
<feature type="transmembrane region" description="Helical" evidence="9">
    <location>
        <begin position="234"/>
        <end position="251"/>
    </location>
</feature>
<dbReference type="GO" id="GO:0005743">
    <property type="term" value="C:mitochondrial inner membrane"/>
    <property type="evidence" value="ECO:0007669"/>
    <property type="project" value="TreeGrafter"/>
</dbReference>
<dbReference type="NCBIfam" id="TIGR00798">
    <property type="entry name" value="mtc"/>
    <property type="match status" value="1"/>
</dbReference>
<comment type="caution">
    <text evidence="9">Lacks conserved residue(s) required for the propagation of feature annotation.</text>
</comment>
<keyword evidence="4 9" id="KW-0812">Transmembrane</keyword>
<feature type="transmembrane region" description="Helical" evidence="9">
    <location>
        <begin position="142"/>
        <end position="161"/>
    </location>
</feature>
<gene>
    <name evidence="10" type="ORF">GTHE00462_LOCUS30724</name>
</gene>
<feature type="transmembrane region" description="Helical" evidence="9">
    <location>
        <begin position="263"/>
        <end position="287"/>
    </location>
</feature>
<evidence type="ECO:0000256" key="3">
    <source>
        <dbReference type="ARBA" id="ARBA00022448"/>
    </source>
</evidence>
<evidence type="ECO:0000256" key="2">
    <source>
        <dbReference type="ARBA" id="ARBA00005974"/>
    </source>
</evidence>
<keyword evidence="8 9" id="KW-0472">Membrane</keyword>
<protein>
    <recommendedName>
        <fullName evidence="9">Sidoreflexin</fullName>
    </recommendedName>
</protein>
<dbReference type="InterPro" id="IPR004686">
    <property type="entry name" value="Mtc"/>
</dbReference>
<dbReference type="AlphaFoldDB" id="A0A7S4P8C4"/>
<comment type="similarity">
    <text evidence="2 9">Belongs to the sideroflexin family.</text>
</comment>
<evidence type="ECO:0000313" key="10">
    <source>
        <dbReference type="EMBL" id="CAE2326854.1"/>
    </source>
</evidence>
<evidence type="ECO:0000256" key="4">
    <source>
        <dbReference type="ARBA" id="ARBA00022692"/>
    </source>
</evidence>
<name>A0A7S4P8C4_GUITH</name>
<evidence type="ECO:0000256" key="6">
    <source>
        <dbReference type="ARBA" id="ARBA00022989"/>
    </source>
</evidence>
<proteinExistence type="inferred from homology"/>
<accession>A0A7S4P8C4</accession>
<evidence type="ECO:0000256" key="7">
    <source>
        <dbReference type="ARBA" id="ARBA00023128"/>
    </source>
</evidence>
<evidence type="ECO:0000256" key="1">
    <source>
        <dbReference type="ARBA" id="ARBA00004225"/>
    </source>
</evidence>
<dbReference type="GO" id="GO:0140300">
    <property type="term" value="P:serine import into mitochondrion"/>
    <property type="evidence" value="ECO:0007669"/>
    <property type="project" value="TreeGrafter"/>
</dbReference>
<organism evidence="10">
    <name type="scientific">Guillardia theta</name>
    <name type="common">Cryptophyte</name>
    <name type="synonym">Cryptomonas phi</name>
    <dbReference type="NCBI Taxonomy" id="55529"/>
    <lineage>
        <taxon>Eukaryota</taxon>
        <taxon>Cryptophyceae</taxon>
        <taxon>Pyrenomonadales</taxon>
        <taxon>Geminigeraceae</taxon>
        <taxon>Guillardia</taxon>
    </lineage>
</organism>
<evidence type="ECO:0000256" key="9">
    <source>
        <dbReference type="RuleBase" id="RU362000"/>
    </source>
</evidence>
<comment type="subcellular location">
    <subcellularLocation>
        <location evidence="1 9">Mitochondrion membrane</location>
        <topology evidence="1 9">Multi-pass membrane protein</topology>
    </subcellularLocation>
</comment>
<keyword evidence="7 9" id="KW-0496">Mitochondrion</keyword>